<sequence length="100" mass="11530">MKRVFSLLNFFRNVSFRHYIKRSMGAAIPFGLDLSSHSKESPSLWKEKEKPFNVYSAKNSCFLIQKEMVVLMQLGNNSLVCSGQMPYTLLRSLMLTIYKG</sequence>
<evidence type="ECO:0000313" key="1">
    <source>
        <dbReference type="EMBL" id="VFQ95076.1"/>
    </source>
</evidence>
<dbReference type="EMBL" id="OOIL02005488">
    <property type="protein sequence ID" value="VFQ95076.1"/>
    <property type="molecule type" value="Genomic_DNA"/>
</dbReference>
<keyword evidence="2" id="KW-1185">Reference proteome</keyword>
<reference evidence="1 2" key="1">
    <citation type="submission" date="2018-04" db="EMBL/GenBank/DDBJ databases">
        <authorList>
            <person name="Vogel A."/>
        </authorList>
    </citation>
    <scope>NUCLEOTIDE SEQUENCE [LARGE SCALE GENOMIC DNA]</scope>
</reference>
<dbReference type="AlphaFoldDB" id="A0A484N3P6"/>
<name>A0A484N3P6_9ASTE</name>
<proteinExistence type="predicted"/>
<organism evidence="1 2">
    <name type="scientific">Cuscuta campestris</name>
    <dbReference type="NCBI Taxonomy" id="132261"/>
    <lineage>
        <taxon>Eukaryota</taxon>
        <taxon>Viridiplantae</taxon>
        <taxon>Streptophyta</taxon>
        <taxon>Embryophyta</taxon>
        <taxon>Tracheophyta</taxon>
        <taxon>Spermatophyta</taxon>
        <taxon>Magnoliopsida</taxon>
        <taxon>eudicotyledons</taxon>
        <taxon>Gunneridae</taxon>
        <taxon>Pentapetalae</taxon>
        <taxon>asterids</taxon>
        <taxon>lamiids</taxon>
        <taxon>Solanales</taxon>
        <taxon>Convolvulaceae</taxon>
        <taxon>Cuscuteae</taxon>
        <taxon>Cuscuta</taxon>
        <taxon>Cuscuta subgen. Grammica</taxon>
        <taxon>Cuscuta sect. Cleistogrammica</taxon>
    </lineage>
</organism>
<accession>A0A484N3P6</accession>
<protein>
    <submittedName>
        <fullName evidence="1">Uncharacterized protein</fullName>
    </submittedName>
</protein>
<dbReference type="Proteomes" id="UP000595140">
    <property type="component" value="Unassembled WGS sequence"/>
</dbReference>
<gene>
    <name evidence="1" type="ORF">CCAM_LOCUS36852</name>
</gene>
<evidence type="ECO:0000313" key="2">
    <source>
        <dbReference type="Proteomes" id="UP000595140"/>
    </source>
</evidence>